<keyword evidence="11" id="KW-0472">Membrane</keyword>
<evidence type="ECO:0000256" key="6">
    <source>
        <dbReference type="ARBA" id="ARBA00022692"/>
    </source>
</evidence>
<keyword evidence="3" id="KW-0813">Transport</keyword>
<protein>
    <submittedName>
        <fullName evidence="17">Polysaccharide biosynthesis/export family protein</fullName>
    </submittedName>
</protein>
<evidence type="ECO:0000256" key="12">
    <source>
        <dbReference type="ARBA" id="ARBA00023139"/>
    </source>
</evidence>
<name>A0ABV2T0M3_9BACT</name>
<organism evidence="17 18">
    <name type="scientific">Chitinophaga defluvii</name>
    <dbReference type="NCBI Taxonomy" id="3163343"/>
    <lineage>
        <taxon>Bacteria</taxon>
        <taxon>Pseudomonadati</taxon>
        <taxon>Bacteroidota</taxon>
        <taxon>Chitinophagia</taxon>
        <taxon>Chitinophagales</taxon>
        <taxon>Chitinophagaceae</taxon>
        <taxon>Chitinophaga</taxon>
    </lineage>
</organism>
<keyword evidence="4" id="KW-1134">Transmembrane beta strand</keyword>
<comment type="subcellular location">
    <subcellularLocation>
        <location evidence="1">Cell outer membrane</location>
        <topology evidence="1">Multi-pass membrane protein</topology>
    </subcellularLocation>
</comment>
<evidence type="ECO:0000256" key="11">
    <source>
        <dbReference type="ARBA" id="ARBA00023136"/>
    </source>
</evidence>
<dbReference type="PANTHER" id="PTHR33619:SF3">
    <property type="entry name" value="POLYSACCHARIDE EXPORT PROTEIN GFCE-RELATED"/>
    <property type="match status" value="1"/>
</dbReference>
<dbReference type="InterPro" id="IPR049712">
    <property type="entry name" value="Poly_export"/>
</dbReference>
<evidence type="ECO:0000256" key="9">
    <source>
        <dbReference type="ARBA" id="ARBA00023065"/>
    </source>
</evidence>
<dbReference type="RefSeq" id="WP_354659223.1">
    <property type="nucleotide sequence ID" value="NZ_JBEXAC010000001.1"/>
</dbReference>
<feature type="domain" description="Polysaccharide export protein N-terminal" evidence="15">
    <location>
        <begin position="69"/>
        <end position="166"/>
    </location>
</feature>
<feature type="domain" description="SLBB" evidence="16">
    <location>
        <begin position="171"/>
        <end position="250"/>
    </location>
</feature>
<evidence type="ECO:0000256" key="3">
    <source>
        <dbReference type="ARBA" id="ARBA00022448"/>
    </source>
</evidence>
<dbReference type="Pfam" id="PF22461">
    <property type="entry name" value="SLBB_2"/>
    <property type="match status" value="1"/>
</dbReference>
<dbReference type="PANTHER" id="PTHR33619">
    <property type="entry name" value="POLYSACCHARIDE EXPORT PROTEIN GFCE-RELATED"/>
    <property type="match status" value="1"/>
</dbReference>
<accession>A0ABV2T0M3</accession>
<dbReference type="EMBL" id="JBEXAC010000001">
    <property type="protein sequence ID" value="MET6996581.1"/>
    <property type="molecule type" value="Genomic_DNA"/>
</dbReference>
<keyword evidence="6" id="KW-0812">Transmembrane</keyword>
<dbReference type="Gene3D" id="3.10.560.10">
    <property type="entry name" value="Outer membrane lipoprotein wza domain like"/>
    <property type="match status" value="1"/>
</dbReference>
<comment type="caution">
    <text evidence="17">The sequence shown here is derived from an EMBL/GenBank/DDBJ whole genome shotgun (WGS) entry which is preliminary data.</text>
</comment>
<evidence type="ECO:0000256" key="4">
    <source>
        <dbReference type="ARBA" id="ARBA00022452"/>
    </source>
</evidence>
<evidence type="ECO:0000256" key="7">
    <source>
        <dbReference type="ARBA" id="ARBA00022729"/>
    </source>
</evidence>
<evidence type="ECO:0000256" key="14">
    <source>
        <dbReference type="ARBA" id="ARBA00023288"/>
    </source>
</evidence>
<evidence type="ECO:0000256" key="5">
    <source>
        <dbReference type="ARBA" id="ARBA00022597"/>
    </source>
</evidence>
<keyword evidence="13" id="KW-0998">Cell outer membrane</keyword>
<keyword evidence="18" id="KW-1185">Reference proteome</keyword>
<keyword evidence="14" id="KW-0449">Lipoprotein</keyword>
<evidence type="ECO:0000256" key="13">
    <source>
        <dbReference type="ARBA" id="ARBA00023237"/>
    </source>
</evidence>
<comment type="similarity">
    <text evidence="2">Belongs to the BexD/CtrA/VexA family.</text>
</comment>
<gene>
    <name evidence="17" type="ORF">ABR189_04350</name>
</gene>
<evidence type="ECO:0000259" key="15">
    <source>
        <dbReference type="Pfam" id="PF02563"/>
    </source>
</evidence>
<evidence type="ECO:0000313" key="18">
    <source>
        <dbReference type="Proteomes" id="UP001549749"/>
    </source>
</evidence>
<keyword evidence="10" id="KW-0626">Porin</keyword>
<dbReference type="Proteomes" id="UP001549749">
    <property type="component" value="Unassembled WGS sequence"/>
</dbReference>
<evidence type="ECO:0000256" key="2">
    <source>
        <dbReference type="ARBA" id="ARBA00009450"/>
    </source>
</evidence>
<dbReference type="Pfam" id="PF02563">
    <property type="entry name" value="Poly_export"/>
    <property type="match status" value="1"/>
</dbReference>
<sequence length="287" mass="31920">MLKMRDTSEEKYSWLFNCLKGQSLFRVGIVAGVCMFMFACSTPRNITYFKDIADTLDSKEVTQAVYKTPTIQVDDILQVSIQTLDPAATTLLNQQNTASWPIIGNSSTSAVAPNTNISGYLVDKDGYIVLPLVGKVMVKGLTTMEVRESLRTKAAEFYKDPVVNVRYANFKITILGEVAKPSTYMMPNEKVTLLDALGIAGDLTIFGKRENVLLIREKDGKKEFARFNLNDSKLFASPYFYLQQGDVVYVEPNKSKVASTDMAQVKRISIMASVLSLLIVVASRVNF</sequence>
<evidence type="ECO:0000256" key="1">
    <source>
        <dbReference type="ARBA" id="ARBA00004571"/>
    </source>
</evidence>
<keyword evidence="5" id="KW-0762">Sugar transport</keyword>
<dbReference type="InterPro" id="IPR003715">
    <property type="entry name" value="Poly_export_N"/>
</dbReference>
<evidence type="ECO:0000256" key="10">
    <source>
        <dbReference type="ARBA" id="ARBA00023114"/>
    </source>
</evidence>
<evidence type="ECO:0000256" key="8">
    <source>
        <dbReference type="ARBA" id="ARBA00023047"/>
    </source>
</evidence>
<evidence type="ECO:0000259" key="16">
    <source>
        <dbReference type="Pfam" id="PF22461"/>
    </source>
</evidence>
<keyword evidence="7" id="KW-0732">Signal</keyword>
<dbReference type="InterPro" id="IPR054765">
    <property type="entry name" value="SLBB_dom"/>
</dbReference>
<reference evidence="17 18" key="1">
    <citation type="submission" date="2024-06" db="EMBL/GenBank/DDBJ databases">
        <title>Chitinophaga defluvii sp. nov., isolated from municipal sewage.</title>
        <authorList>
            <person name="Zhang L."/>
        </authorList>
    </citation>
    <scope>NUCLEOTIDE SEQUENCE [LARGE SCALE GENOMIC DNA]</scope>
    <source>
        <strain evidence="17 18">H8</strain>
    </source>
</reference>
<proteinExistence type="inferred from homology"/>
<evidence type="ECO:0000313" key="17">
    <source>
        <dbReference type="EMBL" id="MET6996581.1"/>
    </source>
</evidence>
<keyword evidence="9" id="KW-0406">Ion transport</keyword>
<keyword evidence="8" id="KW-0625">Polysaccharide transport</keyword>
<keyword evidence="12" id="KW-0564">Palmitate</keyword>